<dbReference type="Proteomes" id="UP000443423">
    <property type="component" value="Unassembled WGS sequence"/>
</dbReference>
<feature type="transmembrane region" description="Helical" evidence="8">
    <location>
        <begin position="388"/>
        <end position="413"/>
    </location>
</feature>
<organism evidence="10 11">
    <name type="scientific">Haloferax marinum</name>
    <dbReference type="NCBI Taxonomy" id="2666143"/>
    <lineage>
        <taxon>Archaea</taxon>
        <taxon>Methanobacteriati</taxon>
        <taxon>Methanobacteriota</taxon>
        <taxon>Stenosarchaea group</taxon>
        <taxon>Halobacteria</taxon>
        <taxon>Halobacteriales</taxon>
        <taxon>Haloferacaceae</taxon>
        <taxon>Haloferax</taxon>
    </lineage>
</organism>
<evidence type="ECO:0000313" key="11">
    <source>
        <dbReference type="Proteomes" id="UP000443423"/>
    </source>
</evidence>
<feature type="domain" description="ABC transmembrane type-1" evidence="9">
    <location>
        <begin position="92"/>
        <end position="302"/>
    </location>
</feature>
<evidence type="ECO:0000256" key="3">
    <source>
        <dbReference type="ARBA" id="ARBA00022475"/>
    </source>
</evidence>
<dbReference type="InterPro" id="IPR000515">
    <property type="entry name" value="MetI-like"/>
</dbReference>
<dbReference type="EMBL" id="WKJQ01000001">
    <property type="protein sequence ID" value="MRW96167.1"/>
    <property type="molecule type" value="Genomic_DNA"/>
</dbReference>
<comment type="caution">
    <text evidence="10">The sequence shown here is derived from an EMBL/GenBank/DDBJ whole genome shotgun (WGS) entry which is preliminary data.</text>
</comment>
<feature type="transmembrane region" description="Helical" evidence="8">
    <location>
        <begin position="176"/>
        <end position="196"/>
    </location>
</feature>
<dbReference type="PROSITE" id="PS50928">
    <property type="entry name" value="ABC_TM1"/>
    <property type="match status" value="2"/>
</dbReference>
<dbReference type="SUPFAM" id="SSF161098">
    <property type="entry name" value="MetI-like"/>
    <property type="match status" value="2"/>
</dbReference>
<keyword evidence="11" id="KW-1185">Reference proteome</keyword>
<dbReference type="AlphaFoldDB" id="A0A6A8G5U6"/>
<dbReference type="InterPro" id="IPR035906">
    <property type="entry name" value="MetI-like_sf"/>
</dbReference>
<evidence type="ECO:0000256" key="8">
    <source>
        <dbReference type="RuleBase" id="RU363032"/>
    </source>
</evidence>
<evidence type="ECO:0000256" key="5">
    <source>
        <dbReference type="ARBA" id="ARBA00022692"/>
    </source>
</evidence>
<evidence type="ECO:0000256" key="6">
    <source>
        <dbReference type="ARBA" id="ARBA00022989"/>
    </source>
</evidence>
<evidence type="ECO:0000259" key="9">
    <source>
        <dbReference type="PROSITE" id="PS50928"/>
    </source>
</evidence>
<dbReference type="PANTHER" id="PTHR43357">
    <property type="entry name" value="INNER MEMBRANE ABC TRANSPORTER PERMEASE PROTEIN YDCV"/>
    <property type="match status" value="1"/>
</dbReference>
<feature type="transmembrane region" description="Helical" evidence="8">
    <location>
        <begin position="130"/>
        <end position="148"/>
    </location>
</feature>
<proteinExistence type="inferred from homology"/>
<keyword evidence="7 8" id="KW-0472">Membrane</keyword>
<feature type="domain" description="ABC transmembrane type-1" evidence="9">
    <location>
        <begin position="389"/>
        <end position="585"/>
    </location>
</feature>
<comment type="subcellular location">
    <subcellularLocation>
        <location evidence="1">Cell inner membrane</location>
        <topology evidence="1">Multi-pass membrane protein</topology>
    </subcellularLocation>
    <subcellularLocation>
        <location evidence="8">Cell membrane</location>
        <topology evidence="8">Multi-pass membrane protein</topology>
    </subcellularLocation>
</comment>
<comment type="similarity">
    <text evidence="8">Belongs to the binding-protein-dependent transport system permease family.</text>
</comment>
<feature type="transmembrane region" description="Helical" evidence="8">
    <location>
        <begin position="332"/>
        <end position="355"/>
    </location>
</feature>
<accession>A0A6A8G5U6</accession>
<evidence type="ECO:0000313" key="10">
    <source>
        <dbReference type="EMBL" id="MRW96167.1"/>
    </source>
</evidence>
<keyword evidence="5 8" id="KW-0812">Transmembrane</keyword>
<gene>
    <name evidence="10" type="ORF">GJR99_06195</name>
</gene>
<feature type="transmembrane region" description="Helical" evidence="8">
    <location>
        <begin position="425"/>
        <end position="451"/>
    </location>
</feature>
<evidence type="ECO:0000256" key="1">
    <source>
        <dbReference type="ARBA" id="ARBA00004429"/>
    </source>
</evidence>
<dbReference type="GO" id="GO:0055085">
    <property type="term" value="P:transmembrane transport"/>
    <property type="evidence" value="ECO:0007669"/>
    <property type="project" value="InterPro"/>
</dbReference>
<keyword evidence="6 8" id="KW-1133">Transmembrane helix</keyword>
<keyword evidence="4" id="KW-0997">Cell inner membrane</keyword>
<feature type="transmembrane region" description="Helical" evidence="8">
    <location>
        <begin position="278"/>
        <end position="302"/>
    </location>
</feature>
<feature type="transmembrane region" description="Helical" evidence="8">
    <location>
        <begin position="234"/>
        <end position="258"/>
    </location>
</feature>
<dbReference type="CDD" id="cd06261">
    <property type="entry name" value="TM_PBP2"/>
    <property type="match status" value="2"/>
</dbReference>
<dbReference type="OrthoDB" id="11163at2157"/>
<protein>
    <submittedName>
        <fullName evidence="10">ABC transporter permease subunit</fullName>
    </submittedName>
</protein>
<feature type="transmembrane region" description="Helical" evidence="8">
    <location>
        <begin position="96"/>
        <end position="118"/>
    </location>
</feature>
<reference evidence="10 11" key="1">
    <citation type="submission" date="2019-11" db="EMBL/GenBank/DDBJ databases">
        <title>Whole genome sequence of Haloferax sp. MBLA0078.</title>
        <authorList>
            <person name="Seo M.-J."/>
            <person name="Cho E.-S."/>
        </authorList>
    </citation>
    <scope>NUCLEOTIDE SEQUENCE [LARGE SCALE GENOMIC DNA]</scope>
    <source>
        <strain evidence="10 11">MBLA0078</strain>
    </source>
</reference>
<name>A0A6A8G5U6_9EURY</name>
<feature type="transmembrane region" description="Helical" evidence="8">
    <location>
        <begin position="522"/>
        <end position="544"/>
    </location>
</feature>
<dbReference type="PANTHER" id="PTHR43357:SF4">
    <property type="entry name" value="INNER MEMBRANE ABC TRANSPORTER PERMEASE PROTEIN YDCV"/>
    <property type="match status" value="1"/>
</dbReference>
<keyword evidence="2 8" id="KW-0813">Transport</keyword>
<dbReference type="Pfam" id="PF00528">
    <property type="entry name" value="BPD_transp_1"/>
    <property type="match status" value="2"/>
</dbReference>
<evidence type="ECO:0000256" key="7">
    <source>
        <dbReference type="ARBA" id="ARBA00023136"/>
    </source>
</evidence>
<dbReference type="GO" id="GO:0005886">
    <property type="term" value="C:plasma membrane"/>
    <property type="evidence" value="ECO:0007669"/>
    <property type="project" value="UniProtKB-SubCell"/>
</dbReference>
<feature type="transmembrane region" description="Helical" evidence="8">
    <location>
        <begin position="564"/>
        <end position="585"/>
    </location>
</feature>
<feature type="transmembrane region" description="Helical" evidence="8">
    <location>
        <begin position="35"/>
        <end position="57"/>
    </location>
</feature>
<keyword evidence="3" id="KW-1003">Cell membrane</keyword>
<sequence length="598" mass="65410">MSSKRPLAEAAAAAFDRLPGVETQFDTDSEPVKGVILGVVVAVVVGLTVVPLVFLLWTSVWSGYPGEFGARFTLENFRAVYLEGFFPVVELVANSLIVAVGMTGTGLVFGLGAAWLFVRTNLPTKGEMELVLLSCQTIPGYVYAIMYVTTYGADNGILATAVREAFGLASLPVDIFNPWAIAFIAGINVVPTFYLLTVPALQDMDPALEEVSRIHGASVRETVRSVTFPLIKPAILSGSIVIFLYGMGEFAVVSILGVRNGFDVYSTTIFTAIKGRFPAAYGQAAALACSLLLMMLVFVWYYRKVTSRKEDFMTLTGRRHNARVWDLGRWRWPLAAGIWALLLVVWVVPIVALVVTSLHVNWYGEVDLSQLTLAHYVTVLTDPQLRKAFVNSLLVAGGGATLGTVLVIGMAYYTERTKARLRGFVDFLSLTPLAVPGIITGAGLLFTFLWVGKIHPLLDWYGTLAIIIVGSVMVFLPMSSRIAVGNIVQIHDDLEEAARVAGASWLQGMREVFLPLFRNTAVVLWFFLAMHIVQLLSIPMMTYTSKTIVIPVKLFELYTYGSDITLVAAISSLFILLTVVFLIGLRLTGITFYELGQQ</sequence>
<feature type="transmembrane region" description="Helical" evidence="8">
    <location>
        <begin position="457"/>
        <end position="476"/>
    </location>
</feature>
<dbReference type="Gene3D" id="1.10.3720.10">
    <property type="entry name" value="MetI-like"/>
    <property type="match status" value="2"/>
</dbReference>
<evidence type="ECO:0000256" key="2">
    <source>
        <dbReference type="ARBA" id="ARBA00022448"/>
    </source>
</evidence>
<dbReference type="RefSeq" id="WP_151110321.1">
    <property type="nucleotide sequence ID" value="NZ_WKJQ01000001.1"/>
</dbReference>
<evidence type="ECO:0000256" key="4">
    <source>
        <dbReference type="ARBA" id="ARBA00022519"/>
    </source>
</evidence>